<evidence type="ECO:0000313" key="52">
    <source>
        <dbReference type="Proteomes" id="UP000339309"/>
    </source>
</evidence>
<dbReference type="Proteomes" id="UP000843775">
    <property type="component" value="Unassembled WGS sequence"/>
</dbReference>
<evidence type="ECO:0000313" key="34">
    <source>
        <dbReference type="EMBL" id="ECC1556144.1"/>
    </source>
</evidence>
<reference evidence="48 49" key="2">
    <citation type="journal article" date="2018" name="BMC Genomics">
        <title>Genes significantly associated with lineage II food isolates of Listeria monocytogenes.</title>
        <authorList>
            <person name="Pirone-Davies C."/>
            <person name="Chen Y."/>
            <person name="Pightling A."/>
            <person name="Ryan G."/>
            <person name="Wang Y."/>
            <person name="Yao K."/>
            <person name="Hoffmann M."/>
            <person name="Allard M.W."/>
        </authorList>
    </citation>
    <scope>NUCLEOTIDE SEQUENCE [LARGE SCALE GENOMIC DNA]</scope>
    <source>
        <strain evidence="48 49">PNUSAL000550</strain>
    </source>
</reference>
<dbReference type="Proteomes" id="UP000358545">
    <property type="component" value="Unassembled WGS sequence"/>
</dbReference>
<dbReference type="RefSeq" id="WP_003724277.1">
    <property type="nucleotide sequence ID" value="NC_021824.1"/>
</dbReference>
<dbReference type="Proteomes" id="UP000272537">
    <property type="component" value="Unassembled WGS sequence"/>
</dbReference>
<evidence type="ECO:0000313" key="15">
    <source>
        <dbReference type="EMBL" id="EAD5786988.1"/>
    </source>
</evidence>
<evidence type="ECO:0000256" key="3">
    <source>
        <dbReference type="ARBA" id="ARBA00007422"/>
    </source>
</evidence>
<dbReference type="EMBL" id="AABAGT010000025">
    <property type="protein sequence ID" value="EAG0868329.1"/>
    <property type="molecule type" value="Genomic_DNA"/>
</dbReference>
<evidence type="ECO:0000256" key="1">
    <source>
        <dbReference type="ARBA" id="ARBA00000474"/>
    </source>
</evidence>
<dbReference type="EMBL" id="AABBHO010000025">
    <property type="protein sequence ID" value="EAG2997492.1"/>
    <property type="molecule type" value="Genomic_DNA"/>
</dbReference>
<evidence type="ECO:0000313" key="29">
    <source>
        <dbReference type="EMBL" id="EAH4241315.1"/>
    </source>
</evidence>
<dbReference type="EMBL" id="AABBYJ010000005">
    <property type="protein sequence ID" value="EAG4331469.1"/>
    <property type="molecule type" value="Genomic_DNA"/>
</dbReference>
<dbReference type="Proteomes" id="UP000478704">
    <property type="component" value="Unassembled WGS sequence"/>
</dbReference>
<evidence type="ECO:0000313" key="60">
    <source>
        <dbReference type="Proteomes" id="UP000368512"/>
    </source>
</evidence>
<evidence type="ECO:0000313" key="24">
    <source>
        <dbReference type="EMBL" id="EAG4462408.1"/>
    </source>
</evidence>
<comment type="pathway">
    <text evidence="7">Carbohydrate biosynthesis; gluconeogenesis.</text>
</comment>
<evidence type="ECO:0000313" key="56">
    <source>
        <dbReference type="Proteomes" id="UP000354255"/>
    </source>
</evidence>
<dbReference type="EMBL" id="AABGHY010000009">
    <property type="protein sequence ID" value="EAH3295184.1"/>
    <property type="molecule type" value="Genomic_DNA"/>
</dbReference>
<gene>
    <name evidence="48" type="primary">tpia_1</name>
    <name evidence="18" type="ORF">A8L61_13745</name>
    <name evidence="8" type="ORF">ABZ57_11055</name>
    <name evidence="47" type="ORF">AJL21_14015</name>
    <name evidence="16" type="ORF">ART25_11870</name>
    <name evidence="9" type="ORF">ARY78_12555</name>
    <name evidence="21" type="ORF">B1N52_10315</name>
    <name evidence="20" type="ORF">B1S26_12470</name>
    <name evidence="22" type="ORF">B5K54_09315</name>
    <name evidence="35" type="ORF">BCZ19_14060</name>
    <name evidence="19" type="ORF">BCZ21_11440</name>
    <name evidence="24" type="ORF">CA369_08940</name>
    <name evidence="23" type="ORF">CAV64_09490</name>
    <name evidence="27" type="ORF">D4920_12940</name>
    <name evidence="26" type="ORF">D4B11_07270</name>
    <name evidence="28" type="ORF">D5N24_12300</name>
    <name evidence="30" type="ORF">D7104_03820</name>
    <name evidence="25" type="ORF">DCT16_11190</name>
    <name evidence="11" type="ORF">DQ70_10115</name>
    <name evidence="10" type="ORF">DU018_11720</name>
    <name evidence="48" type="ORF">DYZ80_02289</name>
    <name evidence="17" type="ORF">E1W56_13635</name>
    <name evidence="29" type="ORF">E5F58_04765</name>
    <name evidence="15" type="ORF">EX365_10500</name>
    <name evidence="14" type="ORF">EXZ73_13745</name>
    <name evidence="36" type="ORF">F6436_06130</name>
    <name evidence="37" type="ORF">F6515_07070</name>
    <name evidence="31" type="ORF">FA835_10780</name>
    <name evidence="33" type="ORF">FLQ97_02850</name>
    <name evidence="32" type="ORF">FLR03_00680</name>
    <name evidence="34" type="ORF">FNX40_04895</name>
    <name evidence="40" type="ORF">G3O21_001377</name>
    <name evidence="44" type="ORF">GI949_12550</name>
    <name evidence="39" type="ORF">GJW51_11770</name>
    <name evidence="38" type="ORF">GQG13_11215</name>
    <name evidence="41" type="ORF">GYS09_01745</name>
    <name evidence="42" type="ORF">GYX23_04220</name>
    <name evidence="43" type="ORF">GYY14_07845</name>
    <name evidence="45" type="ORF">HQN34_000013</name>
    <name evidence="46" type="ORF">HZJ64_08120</name>
    <name evidence="12" type="ORF">KV70_08655</name>
    <name evidence="13" type="ORF">UI29_11190</name>
</gene>
<dbReference type="EMBL" id="AALEDS010000004">
    <property type="protein sequence ID" value="ECY6543903.1"/>
    <property type="molecule type" value="Genomic_DNA"/>
</dbReference>
<evidence type="ECO:0000313" key="14">
    <source>
        <dbReference type="EMBL" id="EAD5775344.1"/>
    </source>
</evidence>
<dbReference type="EMBL" id="JACAVN010000004">
    <property type="protein sequence ID" value="NYA01795.1"/>
    <property type="molecule type" value="Genomic_DNA"/>
</dbReference>
<dbReference type="Proteomes" id="UP000489121">
    <property type="component" value="Unassembled WGS sequence"/>
</dbReference>
<evidence type="ECO:0000313" key="86">
    <source>
        <dbReference type="Proteomes" id="UP000844415"/>
    </source>
</evidence>
<evidence type="ECO:0000313" key="81">
    <source>
        <dbReference type="Proteomes" id="UP000549379"/>
    </source>
</evidence>
<dbReference type="EMBL" id="AABAYG010000005">
    <property type="protein sequence ID" value="EAG2246220.1"/>
    <property type="molecule type" value="Genomic_DNA"/>
</dbReference>
<dbReference type="Proteomes" id="UP000455569">
    <property type="component" value="Unassembled WGS sequence"/>
</dbReference>
<reference evidence="36 58" key="7">
    <citation type="submission" date="2019-09" db="EMBL/GenBank/DDBJ databases">
        <authorList>
            <consortium name="GenomeTrakr network: Whole genome sequencing for foodborne pathogen traceback"/>
        </authorList>
    </citation>
    <scope>NUCLEOTIDE SEQUENCE [LARGE SCALE GENOMIC DNA]</scope>
    <source>
        <strain evidence="36 58">FLAG-55987</strain>
        <strain evidence="31 65">PHLUSALM00088</strain>
    </source>
</reference>
<dbReference type="InterPro" id="IPR013785">
    <property type="entry name" value="Aldolase_TIM"/>
</dbReference>
<keyword evidence="5 7" id="KW-0963">Cytoplasm</keyword>
<evidence type="ECO:0000313" key="37">
    <source>
        <dbReference type="EMBL" id="ECY9782754.1"/>
    </source>
</evidence>
<evidence type="ECO:0000313" key="11">
    <source>
        <dbReference type="EMBL" id="EAC7481033.1"/>
    </source>
</evidence>
<evidence type="ECO:0000313" key="35">
    <source>
        <dbReference type="EMBL" id="ECX6925804.1"/>
    </source>
</evidence>
<dbReference type="EMBL" id="AAIAJJ010000002">
    <property type="protein sequence ID" value="ECC1556144.1"/>
    <property type="molecule type" value="Genomic_DNA"/>
</dbReference>
<dbReference type="InterPro" id="IPR000652">
    <property type="entry name" value="Triosephosphate_isomerase"/>
</dbReference>
<dbReference type="Proteomes" id="UP000339309">
    <property type="component" value="Unassembled WGS sequence"/>
</dbReference>
<evidence type="ECO:0000313" key="70">
    <source>
        <dbReference type="Proteomes" id="UP000478704"/>
    </source>
</evidence>
<evidence type="ECO:0000313" key="40">
    <source>
        <dbReference type="EMBL" id="EDP8513958.1"/>
    </source>
</evidence>
<organism evidence="25 82">
    <name type="scientific">Listeria monocytogenes</name>
    <dbReference type="NCBI Taxonomy" id="1639"/>
    <lineage>
        <taxon>Bacteria</taxon>
        <taxon>Bacillati</taxon>
        <taxon>Bacillota</taxon>
        <taxon>Bacilli</taxon>
        <taxon>Bacillales</taxon>
        <taxon>Listeriaceae</taxon>
        <taxon>Listeria</taxon>
    </lineage>
</organism>
<evidence type="ECO:0000313" key="75">
    <source>
        <dbReference type="Proteomes" id="UP000528151"/>
    </source>
</evidence>
<evidence type="ECO:0000313" key="63">
    <source>
        <dbReference type="Proteomes" id="UP000389283"/>
    </source>
</evidence>
<evidence type="ECO:0000313" key="42">
    <source>
        <dbReference type="EMBL" id="HAC0012201.1"/>
    </source>
</evidence>
<dbReference type="Proteomes" id="UP000427828">
    <property type="component" value="Unassembled WGS sequence"/>
</dbReference>
<dbReference type="GO" id="GO:0006096">
    <property type="term" value="P:glycolytic process"/>
    <property type="evidence" value="ECO:0007669"/>
    <property type="project" value="UniProtKB-UniPathway"/>
</dbReference>
<evidence type="ECO:0000313" key="87">
    <source>
        <dbReference type="Proteomes" id="UP000852906"/>
    </source>
</evidence>
<evidence type="ECO:0000313" key="73">
    <source>
        <dbReference type="Proteomes" id="UP000525850"/>
    </source>
</evidence>
<dbReference type="KEGG" id="lmok:CQ02_01905"/>
<reference evidence="83 84" key="3">
    <citation type="journal article" date="2018" name="Genome Biol.">
        <title>SKESA: strategic k-mer extension for scrupulous assemblies.</title>
        <authorList>
            <person name="Souvorov A."/>
            <person name="Agarwala R."/>
            <person name="Lipman D.J."/>
        </authorList>
    </citation>
    <scope>NUCLEOTIDE SEQUENCE [LARGE SCALE GENOMIC DNA]</scope>
    <source>
        <strain evidence="45">2017-325981-023-01</strain>
        <strain evidence="41 86">CFIAFB20100120</strain>
        <strain evidence="43">CFIAFB20170037</strain>
        <strain evidence="42 83">CFIAFB20170045</strain>
        <strain evidence="44 85">DMG1500109</strain>
    </source>
</reference>
<dbReference type="EMBL" id="AABFVG010000009">
    <property type="protein sequence ID" value="EAH2282985.1"/>
    <property type="molecule type" value="Genomic_DNA"/>
</dbReference>
<evidence type="ECO:0000256" key="5">
    <source>
        <dbReference type="ARBA" id="ARBA00022490"/>
    </source>
</evidence>
<evidence type="ECO:0000313" key="32">
    <source>
        <dbReference type="EMBL" id="ECB9472191.1"/>
    </source>
</evidence>
<evidence type="ECO:0000256" key="7">
    <source>
        <dbReference type="RuleBase" id="RU363013"/>
    </source>
</evidence>
<evidence type="ECO:0000313" key="76">
    <source>
        <dbReference type="Proteomes" id="UP000530452"/>
    </source>
</evidence>
<evidence type="ECO:0000313" key="49">
    <source>
        <dbReference type="Proteomes" id="UP000272537"/>
    </source>
</evidence>
<dbReference type="Proteomes" id="UP000481141">
    <property type="component" value="Unassembled WGS sequence"/>
</dbReference>
<evidence type="ECO:0000313" key="10">
    <source>
        <dbReference type="EMBL" id="EAC6549022.1"/>
    </source>
</evidence>
<name>A0A0B8QUH7_LISMN</name>
<dbReference type="Proteomes" id="UP000337746">
    <property type="component" value="Unassembled WGS sequence"/>
</dbReference>
<dbReference type="CDD" id="cd00311">
    <property type="entry name" value="TIM"/>
    <property type="match status" value="1"/>
</dbReference>
<dbReference type="Proteomes" id="UP000467347">
    <property type="component" value="Unassembled WGS sequence"/>
</dbReference>
<dbReference type="Gene3D" id="3.20.20.70">
    <property type="entry name" value="Aldolase class I"/>
    <property type="match status" value="1"/>
</dbReference>
<dbReference type="GO" id="GO:0046166">
    <property type="term" value="P:glyceraldehyde-3-phosphate biosynthetic process"/>
    <property type="evidence" value="ECO:0007669"/>
    <property type="project" value="TreeGrafter"/>
</dbReference>
<evidence type="ECO:0000313" key="44">
    <source>
        <dbReference type="EMBL" id="HAC1755799.1"/>
    </source>
</evidence>
<evidence type="ECO:0000313" key="55">
    <source>
        <dbReference type="Proteomes" id="UP000350032"/>
    </source>
</evidence>
<dbReference type="Proteomes" id="UP000350032">
    <property type="component" value="Unassembled WGS sequence"/>
</dbReference>
<dbReference type="Proteomes" id="UP000546397">
    <property type="component" value="Unassembled WGS sequence"/>
</dbReference>
<evidence type="ECO:0000313" key="23">
    <source>
        <dbReference type="EMBL" id="EAG4331469.1"/>
    </source>
</evidence>
<dbReference type="EMBL" id="AACKDQ010000024">
    <property type="protein sequence ID" value="EAK9317593.1"/>
    <property type="molecule type" value="Genomic_DNA"/>
</dbReference>
<reference evidence="47 87" key="1">
    <citation type="submission" date="2016-09" db="EMBL/GenBank/DDBJ databases">
        <title>100K Listeria isolates.</title>
        <authorList>
            <person name="Chen P."/>
            <person name="Weimer B.C."/>
            <person name="Kong N."/>
            <person name="Huang B."/>
        </authorList>
    </citation>
    <scope>NUCLEOTIDE SEQUENCE [LARGE SCALE GENOMIC DNA]</scope>
    <source>
        <strain evidence="47 87">BCW_2383</strain>
    </source>
</reference>
<dbReference type="PROSITE" id="PS00171">
    <property type="entry name" value="TIM_1"/>
    <property type="match status" value="1"/>
</dbReference>
<dbReference type="Proteomes" id="UP000331186">
    <property type="component" value="Unassembled WGS sequence"/>
</dbReference>
<dbReference type="InterPro" id="IPR035990">
    <property type="entry name" value="TIM_sf"/>
</dbReference>
<dbReference type="Proteomes" id="UP000528151">
    <property type="component" value="Unassembled WGS sequence"/>
</dbReference>
<dbReference type="EMBL" id="DAAJCS010000002">
    <property type="protein sequence ID" value="HAC0012201.1"/>
    <property type="molecule type" value="Genomic_DNA"/>
</dbReference>
<dbReference type="Proteomes" id="UP000344343">
    <property type="component" value="Unassembled WGS sequence"/>
</dbReference>
<protein>
    <recommendedName>
        <fullName evidence="7">Triosephosphate isomerase</fullName>
        <ecNumber evidence="7">5.3.1.1</ecNumber>
    </recommendedName>
</protein>
<dbReference type="EMBL" id="DAAJZA010000009">
    <property type="protein sequence ID" value="HAC1755799.1"/>
    <property type="molecule type" value="Genomic_DNA"/>
</dbReference>
<dbReference type="EC" id="5.3.1.1" evidence="7"/>
<dbReference type="Proteomes" id="UP000379076">
    <property type="component" value="Unassembled WGS sequence"/>
</dbReference>
<evidence type="ECO:0000313" key="16">
    <source>
        <dbReference type="EMBL" id="EAE1339608.1"/>
    </source>
</evidence>
<dbReference type="EMBL" id="QXLS01000005">
    <property type="protein sequence ID" value="RKA07077.1"/>
    <property type="molecule type" value="Genomic_DNA"/>
</dbReference>
<dbReference type="Proteomes" id="UP000364988">
    <property type="component" value="Unassembled WGS sequence"/>
</dbReference>
<evidence type="ECO:0000313" key="43">
    <source>
        <dbReference type="EMBL" id="HAC0275276.1"/>
    </source>
</evidence>
<dbReference type="Proteomes" id="UP000530452">
    <property type="component" value="Unassembled WGS sequence"/>
</dbReference>
<dbReference type="UniPathway" id="UPA00138"/>
<evidence type="ECO:0000313" key="30">
    <source>
        <dbReference type="EMBL" id="EAK8896827.1"/>
    </source>
</evidence>
<evidence type="ECO:0000313" key="20">
    <source>
        <dbReference type="EMBL" id="EAG2246220.1"/>
    </source>
</evidence>
<evidence type="ECO:0000313" key="53">
    <source>
        <dbReference type="Proteomes" id="UP000344343"/>
    </source>
</evidence>
<evidence type="ECO:0000313" key="39">
    <source>
        <dbReference type="EMBL" id="EDN9837336.1"/>
    </source>
</evidence>
<evidence type="ECO:0000313" key="33">
    <source>
        <dbReference type="EMBL" id="ECB9512667.1"/>
    </source>
</evidence>
<sequence>MRKPLVGINMKNYINTRAQTSEWLEATIPLLKNFSDVDTFIFPSMGTLETTANLLAGTSFGFGPQNMAPEKSGPLTGEFSVESIIDLNANYVEIGHAERKNLFHEKTSEIAKKIKLALDEKITPVVCVGEEVRANDTNELKNALKKQIEALFQTINLAQWENVVLAYEPEWAIGKASSAETNYIESAHQALREIIRELGGDETLVRIIYGGSVSKENAAEIVRQKNVDGLFVGRFGHKPQNFADIVSIVSKTKG</sequence>
<evidence type="ECO:0000313" key="17">
    <source>
        <dbReference type="EMBL" id="EAE4943085.1"/>
    </source>
</evidence>
<evidence type="ECO:0000313" key="51">
    <source>
        <dbReference type="Proteomes" id="UP000337746"/>
    </source>
</evidence>
<evidence type="ECO:0000313" key="21">
    <source>
        <dbReference type="EMBL" id="EAG2515555.1"/>
    </source>
</evidence>
<dbReference type="EMBL" id="AABBAW010000005">
    <property type="protein sequence ID" value="EAG2515555.1"/>
    <property type="molecule type" value="Genomic_DNA"/>
</dbReference>
<dbReference type="Proteomes" id="UP000843503">
    <property type="component" value="Unassembled WGS sequence"/>
</dbReference>
<keyword evidence="7" id="KW-0324">Glycolysis</keyword>
<dbReference type="KEGG" id="lmv:Y193_14055"/>
<evidence type="ECO:0000313" key="50">
    <source>
        <dbReference type="Proteomes" id="UP000331186"/>
    </source>
</evidence>
<comment type="subcellular location">
    <subcellularLocation>
        <location evidence="2 7">Cytoplasm</location>
    </subcellularLocation>
</comment>
<dbReference type="Proteomes" id="UP000549379">
    <property type="component" value="Unassembled WGS sequence"/>
</dbReference>
<evidence type="ECO:0000313" key="36">
    <source>
        <dbReference type="EMBL" id="ECY6543903.1"/>
    </source>
</evidence>
<evidence type="ECO:0000313" key="64">
    <source>
        <dbReference type="Proteomes" id="UP000398321"/>
    </source>
</evidence>
<dbReference type="Proteomes" id="UP000841146">
    <property type="component" value="Unassembled WGS sequence"/>
</dbReference>
<dbReference type="EMBL" id="AABBZO010000009">
    <property type="protein sequence ID" value="EAG4462408.1"/>
    <property type="molecule type" value="Genomic_DNA"/>
</dbReference>
<dbReference type="GO" id="GO:0006094">
    <property type="term" value="P:gluconeogenesis"/>
    <property type="evidence" value="ECO:0007669"/>
    <property type="project" value="UniProtKB-UniPathway"/>
</dbReference>
<evidence type="ECO:0000313" key="12">
    <source>
        <dbReference type="EMBL" id="EAC9040278.1"/>
    </source>
</evidence>
<reference evidence="51 54" key="5">
    <citation type="submission" date="2018-06" db="EMBL/GenBank/DDBJ databases">
        <authorList>
            <consortium name="GenomeTrakr: Next Generation Sequencing Network for Food Pathogen Tracability"/>
        </authorList>
    </citation>
    <scope>NUCLEOTIDE SEQUENCE [LARGE SCALE GENOMIC DNA]</scope>
    <source>
        <strain evidence="22 81">10B02965A-1</strain>
        <strain evidence="11 60">CFSAN008042</strain>
        <strain evidence="24 75">CFSAN063727</strain>
        <strain evidence="38 68">CFSAN102901</strain>
        <strain evidence="16 62">FDA00006494</strain>
        <strain evidence="9 59">FDA00007096</strain>
        <strain evidence="20">FDA00011243</strain>
        <strain evidence="10 50">FDA00013332</strain>
        <strain evidence="15 53">FDA00013853</strain>
        <strain evidence="32 66">FDA00014336</strain>
        <strain evidence="34 63">FDA00014370</strain>
        <strain evidence="33 64">FDA00014392</strain>
        <strain evidence="40">FDA00015054</strain>
        <strain evidence="23 78">FDA1005580-S054-001</strain>
        <strain evidence="70">FDA1090798-S029-001</strain>
        <strain evidence="71">FDA956581-098-004</strain>
        <strain evidence="21 73">FDA960927-006-004</strain>
        <strain evidence="25 82">FLAG-38921</strain>
        <strain evidence="35 67">FLAG-51482A</strain>
        <strain evidence="19 51">FLAG-54356</strain>
        <strain evidence="14 61">FSIS31901579</strain>
        <strain evidence="29 74">LS1344</strain>
        <strain evidence="39 69">OSF101448</strain>
        <strain evidence="13 54">VA-WGS-00405</strain>
    </source>
</reference>
<dbReference type="Proteomes" id="UP000354255">
    <property type="component" value="Unassembled WGS sequence"/>
</dbReference>
<dbReference type="InterPro" id="IPR020861">
    <property type="entry name" value="Triosephosphate_isomerase_AS"/>
</dbReference>
<dbReference type="EMBL" id="AAHZFY010000003">
    <property type="protein sequence ID" value="ECB9512667.1"/>
    <property type="molecule type" value="Genomic_DNA"/>
</dbReference>
<dbReference type="UniPathway" id="UPA00109">
    <property type="reaction ID" value="UER00189"/>
</dbReference>
<dbReference type="EMBL" id="AANDSR010000008">
    <property type="protein sequence ID" value="EDN9837336.1"/>
    <property type="molecule type" value="Genomic_DNA"/>
</dbReference>
<dbReference type="GO" id="GO:0019563">
    <property type="term" value="P:glycerol catabolic process"/>
    <property type="evidence" value="ECO:0007669"/>
    <property type="project" value="TreeGrafter"/>
</dbReference>
<reference evidence="76 77" key="6">
    <citation type="submission" date="2019-04" db="EMBL/GenBank/DDBJ databases">
        <authorList>
            <person name="Ashton P.M."/>
            <person name="Dallman T."/>
            <person name="Nair S."/>
            <person name="De Pinna E."/>
            <person name="Peters T."/>
            <person name="Grant K."/>
        </authorList>
    </citation>
    <scope>NUCLEOTIDE SEQUENCE [LARGE SCALE GENOMIC DNA]</scope>
    <source>
        <strain evidence="27 77">282333</strain>
        <strain evidence="28 76">282352</strain>
        <strain evidence="26 80">289003</strain>
        <strain evidence="17">RL15000286</strain>
    </source>
</reference>
<dbReference type="Proteomes" id="UP000376505">
    <property type="component" value="Unassembled WGS sequence"/>
</dbReference>
<dbReference type="Proteomes" id="UP000540117">
    <property type="component" value="Unassembled WGS sequence"/>
</dbReference>
<dbReference type="PANTHER" id="PTHR21139">
    <property type="entry name" value="TRIOSEPHOSPHATE ISOMERASE"/>
    <property type="match status" value="1"/>
</dbReference>
<dbReference type="SUPFAM" id="SSF51351">
    <property type="entry name" value="Triosephosphate isomerase (TIM)"/>
    <property type="match status" value="1"/>
</dbReference>
<evidence type="ECO:0000313" key="67">
    <source>
        <dbReference type="Proteomes" id="UP000427828"/>
    </source>
</evidence>
<proteinExistence type="inferred from homology"/>
<dbReference type="Proteomes" id="UP000365297">
    <property type="component" value="Unassembled WGS sequence"/>
</dbReference>
<dbReference type="Proteomes" id="UP000368512">
    <property type="component" value="Unassembled WGS sequence"/>
</dbReference>
<evidence type="ECO:0000313" key="19">
    <source>
        <dbReference type="EMBL" id="EAG2087878.1"/>
    </source>
</evidence>
<evidence type="ECO:0000313" key="62">
    <source>
        <dbReference type="Proteomes" id="UP000379076"/>
    </source>
</evidence>
<evidence type="ECO:0000313" key="82">
    <source>
        <dbReference type="Proteomes" id="UP000566721"/>
    </source>
</evidence>
<dbReference type="EMBL" id="AALAQH010000010">
    <property type="protein sequence ID" value="ECX6925804.1"/>
    <property type="molecule type" value="Genomic_DNA"/>
</dbReference>
<dbReference type="EMBL" id="DAAJFY010000004">
    <property type="protein sequence ID" value="HAC0275276.1"/>
    <property type="molecule type" value="Genomic_DNA"/>
</dbReference>
<dbReference type="EMBL" id="AAAKQF010000004">
    <property type="protein sequence ID" value="EAC9040278.1"/>
    <property type="molecule type" value="Genomic_DNA"/>
</dbReference>
<dbReference type="EMBL" id="AAAIXK010000007">
    <property type="protein sequence ID" value="EAC5551263.1"/>
    <property type="molecule type" value="Genomic_DNA"/>
</dbReference>
<dbReference type="EMBL" id="AABCVX010000005">
    <property type="protein sequence ID" value="EAG6169936.1"/>
    <property type="molecule type" value="Genomic_DNA"/>
</dbReference>
<dbReference type="Proteomes" id="UP000389283">
    <property type="component" value="Unassembled WGS sequence"/>
</dbReference>
<comment type="subunit">
    <text evidence="4 7">Homodimer.</text>
</comment>
<dbReference type="Proteomes" id="UP000410967">
    <property type="component" value="Unassembled WGS sequence"/>
</dbReference>
<dbReference type="EMBL" id="AANPAU010000004">
    <property type="protein sequence ID" value="EDP8513958.1"/>
    <property type="molecule type" value="Genomic_DNA"/>
</dbReference>
<evidence type="ECO:0000313" key="41">
    <source>
        <dbReference type="EMBL" id="HAB8556010.1"/>
    </source>
</evidence>
<dbReference type="Proteomes" id="UP000527632">
    <property type="component" value="Unassembled WGS sequence"/>
</dbReference>
<evidence type="ECO:0000313" key="83">
    <source>
        <dbReference type="Proteomes" id="UP000841146"/>
    </source>
</evidence>
<dbReference type="Proteomes" id="UP000525850">
    <property type="component" value="Unassembled WGS sequence"/>
</dbReference>
<dbReference type="PROSITE" id="PS51440">
    <property type="entry name" value="TIM_2"/>
    <property type="match status" value="1"/>
</dbReference>
<keyword evidence="6 7" id="KW-0413">Isomerase</keyword>
<evidence type="ECO:0000313" key="22">
    <source>
        <dbReference type="EMBL" id="EAG2997492.1"/>
    </source>
</evidence>
<keyword evidence="7" id="KW-0312">Gluconeogenesis</keyword>
<evidence type="ECO:0000313" key="77">
    <source>
        <dbReference type="Proteomes" id="UP000533021"/>
    </source>
</evidence>
<evidence type="ECO:0000313" key="57">
    <source>
        <dbReference type="Proteomes" id="UP000358545"/>
    </source>
</evidence>
<evidence type="ECO:0000313" key="31">
    <source>
        <dbReference type="EMBL" id="EAK9317593.1"/>
    </source>
</evidence>
<comment type="similarity">
    <text evidence="3 7">Belongs to the triosephosphate isomerase family.</text>
</comment>
<evidence type="ECO:0000256" key="4">
    <source>
        <dbReference type="ARBA" id="ARBA00011738"/>
    </source>
</evidence>
<dbReference type="AlphaFoldDB" id="A0A0B8QUH7"/>
<dbReference type="Proteomes" id="UP000566721">
    <property type="component" value="Unassembled WGS sequence"/>
</dbReference>
<evidence type="ECO:0000313" key="13">
    <source>
        <dbReference type="EMBL" id="EAD3793317.1"/>
    </source>
</evidence>
<dbReference type="EMBL" id="AAHZFN010000001">
    <property type="protein sequence ID" value="ECB9472191.1"/>
    <property type="molecule type" value="Genomic_DNA"/>
</dbReference>
<dbReference type="FunFam" id="3.20.20.70:FF:000328">
    <property type="entry name" value="Triosephosphate isomerase 2"/>
    <property type="match status" value="1"/>
</dbReference>
<dbReference type="Proteomes" id="UP000398321">
    <property type="component" value="Unassembled WGS sequence"/>
</dbReference>
<comment type="caution">
    <text evidence="25">The sequence shown here is derived from an EMBL/GenBank/DDBJ whole genome shotgun (WGS) entry which is preliminary data.</text>
</comment>
<reference evidence="46 79" key="9">
    <citation type="submission" date="2020-06" db="EMBL/GenBank/DDBJ databases">
        <title>Two Listeria outbreaks in Switzerland in 2018 and 2020.</title>
        <authorList>
            <person name="Stevens M.J.A."/>
            <person name="Bloemberg G."/>
            <person name="Nusch-Inderbinnen M."/>
            <person name="Stephan R."/>
        </authorList>
    </citation>
    <scope>NUCLEOTIDE SEQUENCE [LARGE SCALE GENOMIC DNA]</scope>
    <source>
        <strain evidence="46 79">N18-0707</strain>
    </source>
</reference>
<dbReference type="EMBL" id="AAAQQZ010000005">
    <property type="protein sequence ID" value="EAE1339608.1"/>
    <property type="molecule type" value="Genomic_DNA"/>
</dbReference>
<dbReference type="EMBL" id="AAAIKW010000007">
    <property type="protein sequence ID" value="EAC4553028.1"/>
    <property type="molecule type" value="Genomic_DNA"/>
</dbReference>
<evidence type="ECO:0000313" key="59">
    <source>
        <dbReference type="Proteomes" id="UP000365297"/>
    </source>
</evidence>
<evidence type="ECO:0000256" key="2">
    <source>
        <dbReference type="ARBA" id="ARBA00004496"/>
    </source>
</evidence>
<evidence type="ECO:0000313" key="69">
    <source>
        <dbReference type="Proteomes" id="UP000467347"/>
    </source>
</evidence>
<dbReference type="EMBL" id="AACJYH010000002">
    <property type="protein sequence ID" value="EAK8896827.1"/>
    <property type="molecule type" value="Genomic_DNA"/>
</dbReference>
<comment type="catalytic activity">
    <reaction evidence="1 7">
        <text>D-glyceraldehyde 3-phosphate = dihydroxyacetone phosphate</text>
        <dbReference type="Rhea" id="RHEA:18585"/>
        <dbReference type="ChEBI" id="CHEBI:57642"/>
        <dbReference type="ChEBI" id="CHEBI:59776"/>
        <dbReference type="EC" id="5.3.1.1"/>
    </reaction>
</comment>
<evidence type="ECO:0000313" key="80">
    <source>
        <dbReference type="Proteomes" id="UP000546397"/>
    </source>
</evidence>
<dbReference type="Proteomes" id="UP000544530">
    <property type="component" value="Unassembled WGS sequence"/>
</dbReference>
<evidence type="ECO:0000313" key="38">
    <source>
        <dbReference type="EMBL" id="EDN7715683.1"/>
    </source>
</evidence>
<dbReference type="Proteomes" id="UP000852906">
    <property type="component" value="Unassembled WGS sequence"/>
</dbReference>
<evidence type="ECO:0000313" key="79">
    <source>
        <dbReference type="Proteomes" id="UP000544530"/>
    </source>
</evidence>
<evidence type="ECO:0000313" key="27">
    <source>
        <dbReference type="EMBL" id="EAH2282985.1"/>
    </source>
</evidence>
<dbReference type="SMR" id="A0A0B8QUH7"/>
<evidence type="ECO:0000313" key="45">
    <source>
        <dbReference type="EMBL" id="HAJ9591850.1"/>
    </source>
</evidence>
<dbReference type="EMBL" id="AAANYR010000005">
    <property type="protein sequence ID" value="EAD5786988.1"/>
    <property type="molecule type" value="Genomic_DNA"/>
</dbReference>
<dbReference type="GO" id="GO:0004807">
    <property type="term" value="F:triose-phosphate isomerase activity"/>
    <property type="evidence" value="ECO:0007669"/>
    <property type="project" value="UniProtKB-EC"/>
</dbReference>
<dbReference type="GO" id="GO:0005829">
    <property type="term" value="C:cytosol"/>
    <property type="evidence" value="ECO:0007669"/>
    <property type="project" value="TreeGrafter"/>
</dbReference>
<dbReference type="EMBL" id="AABEMN010000008">
    <property type="protein sequence ID" value="EAG9519569.1"/>
    <property type="molecule type" value="Genomic_DNA"/>
</dbReference>
<evidence type="ECO:0000313" key="47">
    <source>
        <dbReference type="EMBL" id="OET48264.1"/>
    </source>
</evidence>
<dbReference type="Proteomes" id="UP000533021">
    <property type="component" value="Unassembled WGS sequence"/>
</dbReference>
<evidence type="ECO:0000256" key="6">
    <source>
        <dbReference type="ARBA" id="ARBA00023235"/>
    </source>
</evidence>
<evidence type="ECO:0000313" key="58">
    <source>
        <dbReference type="Proteomes" id="UP000364988"/>
    </source>
</evidence>
<dbReference type="Proteomes" id="UP000345329">
    <property type="component" value="Unassembled WGS sequence"/>
</dbReference>
<dbReference type="EMBL" id="AANCRK010000005">
    <property type="protein sequence ID" value="EDN7715683.1"/>
    <property type="molecule type" value="Genomic_DNA"/>
</dbReference>
<evidence type="ECO:0000313" key="9">
    <source>
        <dbReference type="EMBL" id="EAC5551263.1"/>
    </source>
</evidence>
<evidence type="ECO:0000313" key="65">
    <source>
        <dbReference type="Proteomes" id="UP000410967"/>
    </source>
</evidence>
<evidence type="ECO:0000313" key="46">
    <source>
        <dbReference type="EMBL" id="NYA01795.1"/>
    </source>
</evidence>
<dbReference type="Proteomes" id="UP000423131">
    <property type="component" value="Unassembled WGS sequence"/>
</dbReference>
<reference evidence="41" key="8">
    <citation type="submission" date="2020-01" db="EMBL/GenBank/DDBJ databases">
        <authorList>
            <consortium name="NCBI Pathogen Detection Project"/>
        </authorList>
    </citation>
    <scope>NUCLEOTIDE SEQUENCE</scope>
    <source>
        <strain evidence="45">2017-325981-023-01</strain>
        <strain evidence="41">CFIAFB20100120</strain>
        <strain evidence="43">CFIAFB20170037</strain>
        <strain evidence="42">CFIAFB20170045</strain>
        <strain evidence="44">DMG1500109</strain>
    </source>
</reference>
<reference evidence="52 56" key="4">
    <citation type="submission" date="2018-06" db="EMBL/GenBank/DDBJ databases">
        <authorList>
            <consortium name="PulseNet: The National Subtyping Network for Foodborne Disease Surveillance"/>
            <person name="Tarr C.L."/>
            <person name="Trees E."/>
            <person name="Katz L.S."/>
            <person name="Carleton-Romer H.A."/>
            <person name="Stroika S."/>
            <person name="Kucerova Z."/>
            <person name="Roache K.F."/>
            <person name="Sabol A.L."/>
            <person name="Besser J."/>
            <person name="Gerner-Smidt P."/>
        </authorList>
    </citation>
    <scope>NUCLEOTIDE SEQUENCE [LARGE SCALE GENOMIC DNA]</scope>
    <source>
        <strain evidence="8 52">2015L-6227</strain>
        <strain evidence="12 56">PNUSAL000910</strain>
        <strain evidence="18 57">PNUSAL002180</strain>
        <strain evidence="30 55">PNUSAL004402</strain>
        <strain evidence="37 72">PNUSAL005692</strain>
    </source>
</reference>
<dbReference type="EMBL" id="AABAWE010000005">
    <property type="protein sequence ID" value="EAG2087878.1"/>
    <property type="molecule type" value="Genomic_DNA"/>
</dbReference>
<evidence type="ECO:0000313" key="85">
    <source>
        <dbReference type="Proteomes" id="UP000843775"/>
    </source>
</evidence>
<evidence type="ECO:0000313" key="61">
    <source>
        <dbReference type="Proteomes" id="UP000376505"/>
    </source>
</evidence>
<dbReference type="EMBL" id="AAAMZD010000005">
    <property type="protein sequence ID" value="EAD3793317.1"/>
    <property type="molecule type" value="Genomic_DNA"/>
</dbReference>
<comment type="pathway">
    <text evidence="7">Carbohydrate degradation; glycolysis; D-glyceraldehyde 3-phosphate from glycerone phosphate: step 1/1.</text>
</comment>
<dbReference type="PANTHER" id="PTHR21139:SF42">
    <property type="entry name" value="TRIOSEPHOSPHATE ISOMERASE"/>
    <property type="match status" value="1"/>
</dbReference>
<evidence type="ECO:0000313" key="25">
    <source>
        <dbReference type="EMBL" id="EAG6169936.1"/>
    </source>
</evidence>
<evidence type="ECO:0000313" key="54">
    <source>
        <dbReference type="Proteomes" id="UP000345329"/>
    </source>
</evidence>
<evidence type="ECO:0000313" key="26">
    <source>
        <dbReference type="EMBL" id="EAG9519569.1"/>
    </source>
</evidence>
<evidence type="ECO:0000313" key="28">
    <source>
        <dbReference type="EMBL" id="EAH3295184.1"/>
    </source>
</evidence>
<evidence type="ECO:0000313" key="48">
    <source>
        <dbReference type="EMBL" id="RKA07077.1"/>
    </source>
</evidence>
<dbReference type="Proteomes" id="UP000844415">
    <property type="component" value="Unassembled WGS sequence"/>
</dbReference>
<evidence type="ECO:0000313" key="78">
    <source>
        <dbReference type="Proteomes" id="UP000540117"/>
    </source>
</evidence>
<evidence type="ECO:0000313" key="66">
    <source>
        <dbReference type="Proteomes" id="UP000423131"/>
    </source>
</evidence>
<dbReference type="Pfam" id="PF00121">
    <property type="entry name" value="TIM"/>
    <property type="match status" value="1"/>
</dbReference>
<dbReference type="Proteomes" id="UP000393182">
    <property type="component" value="Unassembled WGS sequence"/>
</dbReference>
<dbReference type="EMBL" id="AALGDA010000016">
    <property type="protein sequence ID" value="ECY9782754.1"/>
    <property type="molecule type" value="Genomic_DNA"/>
</dbReference>
<evidence type="ECO:0000313" key="18">
    <source>
        <dbReference type="EMBL" id="EAG0868329.1"/>
    </source>
</evidence>
<evidence type="ECO:0000313" key="74">
    <source>
        <dbReference type="Proteomes" id="UP000527632"/>
    </source>
</evidence>
<evidence type="ECO:0000313" key="71">
    <source>
        <dbReference type="Proteomes" id="UP000481141"/>
    </source>
</evidence>
<evidence type="ECO:0000313" key="8">
    <source>
        <dbReference type="EMBL" id="EAC4553028.1"/>
    </source>
</evidence>
<dbReference type="EMBL" id="AAAJWF010000006">
    <property type="protein sequence ID" value="EAC7481033.1"/>
    <property type="molecule type" value="Genomic_DNA"/>
</dbReference>
<dbReference type="EMBL" id="DABJAN010000001">
    <property type="protein sequence ID" value="HAJ9591850.1"/>
    <property type="molecule type" value="Genomic_DNA"/>
</dbReference>
<dbReference type="EMBL" id="AABGUK010000001">
    <property type="protein sequence ID" value="EAH4241315.1"/>
    <property type="molecule type" value="Genomic_DNA"/>
</dbReference>
<dbReference type="EMBL" id="AAAJKI010000033">
    <property type="protein sequence ID" value="EAC6549022.1"/>
    <property type="molecule type" value="Genomic_DNA"/>
</dbReference>
<evidence type="ECO:0000313" key="68">
    <source>
        <dbReference type="Proteomes" id="UP000455569"/>
    </source>
</evidence>
<dbReference type="Proteomes" id="UP000842809">
    <property type="component" value="Unassembled WGS sequence"/>
</dbReference>
<dbReference type="EMBL" id="AAANYN010000027">
    <property type="protein sequence ID" value="EAD5775344.1"/>
    <property type="molecule type" value="Genomic_DNA"/>
</dbReference>
<dbReference type="EMBL" id="MJTJ01000020">
    <property type="protein sequence ID" value="OET48264.1"/>
    <property type="molecule type" value="Genomic_DNA"/>
</dbReference>
<evidence type="ECO:0000313" key="72">
    <source>
        <dbReference type="Proteomes" id="UP000489121"/>
    </source>
</evidence>
<dbReference type="EMBL" id="AAASLB010000009">
    <property type="protein sequence ID" value="EAE4943085.1"/>
    <property type="molecule type" value="Genomic_DNA"/>
</dbReference>
<evidence type="ECO:0000313" key="84">
    <source>
        <dbReference type="Proteomes" id="UP000843503"/>
    </source>
</evidence>
<accession>A0A0B8QUH7</accession>
<dbReference type="EMBL" id="DAAIJL010000001">
    <property type="protein sequence ID" value="HAB8556010.1"/>
    <property type="molecule type" value="Genomic_DNA"/>
</dbReference>